<evidence type="ECO:0000256" key="4">
    <source>
        <dbReference type="PROSITE-ProRule" id="PRU00335"/>
    </source>
</evidence>
<sequence length="185" mass="20608">MRLFWERGYEGTTLEDLIGAMGISLSSFYHAFGSKKQLFSEAMDYYFVGPGGWFQELVEAGHDVRSTMEMVFERAAVAFTSEQFPPGCMVSAAVVHGPPELDDLREELRDRRNDLAPAFLQRLTEARARGEIPEDADIDALATFFASCFRGMSVLARDGASREKLRGIGRMAMQAWPRASNGPPD</sequence>
<evidence type="ECO:0000256" key="2">
    <source>
        <dbReference type="ARBA" id="ARBA00023125"/>
    </source>
</evidence>
<dbReference type="PANTHER" id="PTHR47506">
    <property type="entry name" value="TRANSCRIPTIONAL REGULATORY PROTEIN"/>
    <property type="match status" value="1"/>
</dbReference>
<dbReference type="Pfam" id="PF00440">
    <property type="entry name" value="TetR_N"/>
    <property type="match status" value="1"/>
</dbReference>
<feature type="DNA-binding region" description="H-T-H motif" evidence="4">
    <location>
        <begin position="13"/>
        <end position="32"/>
    </location>
</feature>
<dbReference type="RefSeq" id="WP_331928741.1">
    <property type="nucleotide sequence ID" value="NZ_JBEPLU010000001.1"/>
</dbReference>
<reference evidence="6 7" key="1">
    <citation type="submission" date="2024-06" db="EMBL/GenBank/DDBJ databases">
        <title>Genomic Encyclopedia of Type Strains, Phase IV (KMG-IV): sequencing the most valuable type-strain genomes for metagenomic binning, comparative biology and taxonomic classification.</title>
        <authorList>
            <person name="Goeker M."/>
        </authorList>
    </citation>
    <scope>NUCLEOTIDE SEQUENCE [LARGE SCALE GENOMIC DNA]</scope>
    <source>
        <strain evidence="6 7">DSM 17809</strain>
    </source>
</reference>
<dbReference type="InterPro" id="IPR036271">
    <property type="entry name" value="Tet_transcr_reg_TetR-rel_C_sf"/>
</dbReference>
<protein>
    <submittedName>
        <fullName evidence="6">AcrR family transcriptional regulator</fullName>
    </submittedName>
</protein>
<evidence type="ECO:0000313" key="7">
    <source>
        <dbReference type="Proteomes" id="UP001549110"/>
    </source>
</evidence>
<dbReference type="SUPFAM" id="SSF48498">
    <property type="entry name" value="Tetracyclin repressor-like, C-terminal domain"/>
    <property type="match status" value="1"/>
</dbReference>
<evidence type="ECO:0000259" key="5">
    <source>
        <dbReference type="PROSITE" id="PS50977"/>
    </source>
</evidence>
<dbReference type="InterPro" id="IPR011075">
    <property type="entry name" value="TetR_C"/>
</dbReference>
<dbReference type="SUPFAM" id="SSF46689">
    <property type="entry name" value="Homeodomain-like"/>
    <property type="match status" value="1"/>
</dbReference>
<evidence type="ECO:0000256" key="1">
    <source>
        <dbReference type="ARBA" id="ARBA00023015"/>
    </source>
</evidence>
<evidence type="ECO:0000256" key="3">
    <source>
        <dbReference type="ARBA" id="ARBA00023163"/>
    </source>
</evidence>
<dbReference type="Gene3D" id="1.10.10.60">
    <property type="entry name" value="Homeodomain-like"/>
    <property type="match status" value="1"/>
</dbReference>
<feature type="domain" description="HTH tetR-type" evidence="5">
    <location>
        <begin position="1"/>
        <end position="50"/>
    </location>
</feature>
<dbReference type="EMBL" id="JBEPLU010000001">
    <property type="protein sequence ID" value="MET3525600.1"/>
    <property type="molecule type" value="Genomic_DNA"/>
</dbReference>
<organism evidence="6 7">
    <name type="scientific">Phenylobacterium koreense</name>
    <dbReference type="NCBI Taxonomy" id="266125"/>
    <lineage>
        <taxon>Bacteria</taxon>
        <taxon>Pseudomonadati</taxon>
        <taxon>Pseudomonadota</taxon>
        <taxon>Alphaproteobacteria</taxon>
        <taxon>Caulobacterales</taxon>
        <taxon>Caulobacteraceae</taxon>
        <taxon>Phenylobacterium</taxon>
    </lineage>
</organism>
<dbReference type="PROSITE" id="PS50977">
    <property type="entry name" value="HTH_TETR_2"/>
    <property type="match status" value="1"/>
</dbReference>
<dbReference type="InterPro" id="IPR009057">
    <property type="entry name" value="Homeodomain-like_sf"/>
</dbReference>
<comment type="caution">
    <text evidence="6">The sequence shown here is derived from an EMBL/GenBank/DDBJ whole genome shotgun (WGS) entry which is preliminary data.</text>
</comment>
<proteinExistence type="predicted"/>
<gene>
    <name evidence="6" type="ORF">ABID41_000695</name>
</gene>
<dbReference type="Pfam" id="PF16925">
    <property type="entry name" value="TetR_C_13"/>
    <property type="match status" value="1"/>
</dbReference>
<dbReference type="Proteomes" id="UP001549110">
    <property type="component" value="Unassembled WGS sequence"/>
</dbReference>
<dbReference type="InterPro" id="IPR001647">
    <property type="entry name" value="HTH_TetR"/>
</dbReference>
<keyword evidence="3" id="KW-0804">Transcription</keyword>
<keyword evidence="7" id="KW-1185">Reference proteome</keyword>
<evidence type="ECO:0000313" key="6">
    <source>
        <dbReference type="EMBL" id="MET3525600.1"/>
    </source>
</evidence>
<dbReference type="Gene3D" id="1.10.357.10">
    <property type="entry name" value="Tetracycline Repressor, domain 2"/>
    <property type="match status" value="1"/>
</dbReference>
<name>A0ABV2EEZ4_9CAUL</name>
<dbReference type="PANTHER" id="PTHR47506:SF1">
    <property type="entry name" value="HTH-TYPE TRANSCRIPTIONAL REGULATOR YJDC"/>
    <property type="match status" value="1"/>
</dbReference>
<keyword evidence="2 4" id="KW-0238">DNA-binding</keyword>
<keyword evidence="1" id="KW-0805">Transcription regulation</keyword>
<accession>A0ABV2EEZ4</accession>